<dbReference type="AlphaFoldDB" id="A0A222EQN0"/>
<dbReference type="Proteomes" id="UP000325385">
    <property type="component" value="Chromosome"/>
</dbReference>
<dbReference type="GeneID" id="69696496"/>
<dbReference type="InterPro" id="IPR014710">
    <property type="entry name" value="RmlC-like_jellyroll"/>
</dbReference>
<evidence type="ECO:0000313" key="1">
    <source>
        <dbReference type="EMBL" id="QFI62569.1"/>
    </source>
</evidence>
<accession>A0A222EQN0</accession>
<proteinExistence type="predicted"/>
<reference evidence="2" key="1">
    <citation type="submission" date="2018-09" db="EMBL/GenBank/DDBJ databases">
        <title>Nocardia yunnanensis sp. nov., an actinomycete isolated from a soil sample.</title>
        <authorList>
            <person name="Zhang J."/>
        </authorList>
    </citation>
    <scope>NUCLEOTIDE SEQUENCE [LARGE SCALE GENOMIC DNA]</scope>
    <source>
        <strain evidence="2">21-3</strain>
    </source>
</reference>
<name>A0A222EQN0_9SPHN</name>
<dbReference type="SUPFAM" id="SSF51182">
    <property type="entry name" value="RmlC-like cupins"/>
    <property type="match status" value="1"/>
</dbReference>
<dbReference type="Gene3D" id="2.60.120.10">
    <property type="entry name" value="Jelly Rolls"/>
    <property type="match status" value="1"/>
</dbReference>
<evidence type="ECO:0000313" key="2">
    <source>
        <dbReference type="Proteomes" id="UP000325385"/>
    </source>
</evidence>
<gene>
    <name evidence="1" type="ORF">D0Y83_04230</name>
</gene>
<sequence>MHAPRRLADSFIHLGLGATAVPQPPFDGLEWYEAYGERHGADGREGRLVSAHCFTQSWSSWEMHPLGEEVVICTAGEMILVQEFPDGQCETVTLRPGEYAINPPGVWHIADIADEATAIFITAGEGTQHRPR</sequence>
<organism evidence="1 2">
    <name type="scientific">Qipengyuania flava</name>
    <dbReference type="NCBI Taxonomy" id="192812"/>
    <lineage>
        <taxon>Bacteria</taxon>
        <taxon>Pseudomonadati</taxon>
        <taxon>Pseudomonadota</taxon>
        <taxon>Alphaproteobacteria</taxon>
        <taxon>Sphingomonadales</taxon>
        <taxon>Erythrobacteraceae</taxon>
        <taxon>Qipengyuania</taxon>
    </lineage>
</organism>
<dbReference type="EMBL" id="CP032228">
    <property type="protein sequence ID" value="QFI62569.1"/>
    <property type="molecule type" value="Genomic_DNA"/>
</dbReference>
<protein>
    <submittedName>
        <fullName evidence="1">Cupin</fullName>
    </submittedName>
</protein>
<dbReference type="KEGG" id="efv:CHH26_00125"/>
<dbReference type="RefSeq" id="WP_094062176.1">
    <property type="nucleotide sequence ID" value="NZ_CP022528.1"/>
</dbReference>
<dbReference type="InterPro" id="IPR011051">
    <property type="entry name" value="RmlC_Cupin_sf"/>
</dbReference>